<proteinExistence type="inferred from homology"/>
<reference evidence="4 5" key="1">
    <citation type="journal article" date="2022" name="IScience">
        <title>An ultrasensitive nanofiber-based assay for enzymatic hydrolysis and deep-sea microbial degradation of cellulose.</title>
        <authorList>
            <person name="Tsudome M."/>
            <person name="Tachioka M."/>
            <person name="Miyazaki M."/>
            <person name="Uchimura K."/>
            <person name="Tsuda M."/>
            <person name="Takaki Y."/>
            <person name="Deguchi S."/>
        </authorList>
    </citation>
    <scope>NUCLEOTIDE SEQUENCE [LARGE SCALE GENOMIC DNA]</scope>
    <source>
        <strain evidence="4 5">GE09</strain>
    </source>
</reference>
<dbReference type="PROSITE" id="PS50994">
    <property type="entry name" value="INTEGRASE"/>
    <property type="match status" value="1"/>
</dbReference>
<dbReference type="InterPro" id="IPR054353">
    <property type="entry name" value="IstA-like_C"/>
</dbReference>
<dbReference type="AlphaFoldDB" id="A0AAN2BLB5"/>
<accession>A0AAN2BLB5</accession>
<feature type="compositionally biased region" description="Basic and acidic residues" evidence="2">
    <location>
        <begin position="524"/>
        <end position="533"/>
    </location>
</feature>
<feature type="compositionally biased region" description="Acidic residues" evidence="2">
    <location>
        <begin position="510"/>
        <end position="522"/>
    </location>
</feature>
<evidence type="ECO:0000256" key="1">
    <source>
        <dbReference type="ARBA" id="ARBA00009277"/>
    </source>
</evidence>
<evidence type="ECO:0000313" key="4">
    <source>
        <dbReference type="EMBL" id="BCD98850.1"/>
    </source>
</evidence>
<name>A0AAN2BLB5_9GAMM</name>
<dbReference type="Proteomes" id="UP001320119">
    <property type="component" value="Chromosome"/>
</dbReference>
<dbReference type="Pfam" id="PF00665">
    <property type="entry name" value="rve"/>
    <property type="match status" value="1"/>
</dbReference>
<organism evidence="4 5">
    <name type="scientific">Marinagarivorans cellulosilyticus</name>
    <dbReference type="NCBI Taxonomy" id="2721545"/>
    <lineage>
        <taxon>Bacteria</taxon>
        <taxon>Pseudomonadati</taxon>
        <taxon>Pseudomonadota</taxon>
        <taxon>Gammaproteobacteria</taxon>
        <taxon>Cellvibrionales</taxon>
        <taxon>Cellvibrionaceae</taxon>
        <taxon>Marinagarivorans</taxon>
    </lineage>
</organism>
<feature type="domain" description="Integrase catalytic" evidence="3">
    <location>
        <begin position="128"/>
        <end position="309"/>
    </location>
</feature>
<dbReference type="NCBIfam" id="NF033546">
    <property type="entry name" value="transpos_IS21"/>
    <property type="match status" value="1"/>
</dbReference>
<dbReference type="InterPro" id="IPR012337">
    <property type="entry name" value="RNaseH-like_sf"/>
</dbReference>
<dbReference type="GO" id="GO:0015074">
    <property type="term" value="P:DNA integration"/>
    <property type="evidence" value="ECO:0007669"/>
    <property type="project" value="InterPro"/>
</dbReference>
<dbReference type="KEGG" id="marq:MARGE09_P3051"/>
<dbReference type="PANTHER" id="PTHR35004">
    <property type="entry name" value="TRANSPOSASE RV3428C-RELATED"/>
    <property type="match status" value="1"/>
</dbReference>
<evidence type="ECO:0000256" key="2">
    <source>
        <dbReference type="SAM" id="MobiDB-lite"/>
    </source>
</evidence>
<dbReference type="SUPFAM" id="SSF53098">
    <property type="entry name" value="Ribonuclease H-like"/>
    <property type="match status" value="1"/>
</dbReference>
<dbReference type="RefSeq" id="WP_236983471.1">
    <property type="nucleotide sequence ID" value="NZ_AP023086.1"/>
</dbReference>
<dbReference type="PANTHER" id="PTHR35004:SF8">
    <property type="entry name" value="TRANSPOSASE RV3428C-RELATED"/>
    <property type="match status" value="1"/>
</dbReference>
<keyword evidence="5" id="KW-1185">Reference proteome</keyword>
<dbReference type="InterPro" id="IPR001584">
    <property type="entry name" value="Integrase_cat-core"/>
</dbReference>
<dbReference type="Pfam" id="PF22483">
    <property type="entry name" value="Mu-transpos_C_2"/>
    <property type="match status" value="1"/>
</dbReference>
<dbReference type="InterPro" id="IPR036397">
    <property type="entry name" value="RNaseH_sf"/>
</dbReference>
<dbReference type="GO" id="GO:0003676">
    <property type="term" value="F:nucleic acid binding"/>
    <property type="evidence" value="ECO:0007669"/>
    <property type="project" value="InterPro"/>
</dbReference>
<sequence length="533" mass="60648">MTLTARREALRLLLQTKLSNRKIGELLGVSRNTVARDRKKIQLKQWCWSDIEAMDDIELSGHIHGHRQHDSNKVMPDWPETHKLLQAKHQTRIELWESYRDAHKDNAYSYSQFNHHYKQHVKTLDICMRQIHYAGEVVYVDYAGKTIPYYDDATQSQRQAQVFVGVMGCSNYTFVFASASQKLENWIEAHNRMLWFFGGVPQVVVPDNLKSAVTKPGRDPVINRSYQDWAEHCGLAIVPARVRKPQDKSKAEIGVKLITRWISVPLSRQMFQSVHAINQAIAPLLQRFNQRPFKRLPGSRESHFNELDKTVLRPLPDAPHVYGEWLAEQKVGPDYHVYVQGHAYSVPYHLVGKQVSARISLKSVELFCVHKRVACHLRDDIVGGATTQPEHRPASHHAYANQSLESYTEWALTLGTATASFVAAQFKGRHDHYMPARQACGRVKALARQYDAVRLEAACQRALDIQSPTVKSLTSILRNNLDASSSDDTILNTIPEHSNVRGPDYFLIEEPSETDSVEDSAEGDLPKRGHDDA</sequence>
<feature type="region of interest" description="Disordered" evidence="2">
    <location>
        <begin position="508"/>
        <end position="533"/>
    </location>
</feature>
<evidence type="ECO:0000259" key="3">
    <source>
        <dbReference type="PROSITE" id="PS50994"/>
    </source>
</evidence>
<comment type="similarity">
    <text evidence="1">Belongs to the transposase IS21/IS408/IS1162 family.</text>
</comment>
<dbReference type="EMBL" id="AP023086">
    <property type="protein sequence ID" value="BCD98850.1"/>
    <property type="molecule type" value="Genomic_DNA"/>
</dbReference>
<dbReference type="Gene3D" id="3.30.420.10">
    <property type="entry name" value="Ribonuclease H-like superfamily/Ribonuclease H"/>
    <property type="match status" value="1"/>
</dbReference>
<evidence type="ECO:0000313" key="5">
    <source>
        <dbReference type="Proteomes" id="UP001320119"/>
    </source>
</evidence>
<protein>
    <recommendedName>
        <fullName evidence="3">Integrase catalytic domain-containing protein</fullName>
    </recommendedName>
</protein>
<gene>
    <name evidence="4" type="ORF">MARGE09_P3051</name>
</gene>